<dbReference type="EMBL" id="QRTC01000046">
    <property type="protein sequence ID" value="RGQ37514.1"/>
    <property type="molecule type" value="Genomic_DNA"/>
</dbReference>
<name>A0A412AVV0_9FIRM</name>
<evidence type="ECO:0000313" key="2">
    <source>
        <dbReference type="EMBL" id="RGQ37514.1"/>
    </source>
</evidence>
<organism evidence="2 3">
    <name type="scientific">[Clostridium] leptum</name>
    <dbReference type="NCBI Taxonomy" id="1535"/>
    <lineage>
        <taxon>Bacteria</taxon>
        <taxon>Bacillati</taxon>
        <taxon>Bacillota</taxon>
        <taxon>Clostridia</taxon>
        <taxon>Eubacteriales</taxon>
        <taxon>Oscillospiraceae</taxon>
        <taxon>Oscillospiraceae incertae sedis</taxon>
    </lineage>
</organism>
<gene>
    <name evidence="2" type="ORF">DWY99_10635</name>
</gene>
<dbReference type="Gene3D" id="1.10.150.650">
    <property type="match status" value="1"/>
</dbReference>
<dbReference type="GO" id="GO:0004534">
    <property type="term" value="F:5'-3' RNA exonuclease activity"/>
    <property type="evidence" value="ECO:0007669"/>
    <property type="project" value="TreeGrafter"/>
</dbReference>
<dbReference type="AlphaFoldDB" id="A0A412AVV0"/>
<feature type="domain" description="Polymerase/histidinol phosphatase N-terminal" evidence="1">
    <location>
        <begin position="3"/>
        <end position="68"/>
    </location>
</feature>
<dbReference type="InterPro" id="IPR052018">
    <property type="entry name" value="PHP_domain"/>
</dbReference>
<dbReference type="SUPFAM" id="SSF89550">
    <property type="entry name" value="PHP domain-like"/>
    <property type="match status" value="1"/>
</dbReference>
<dbReference type="Gene3D" id="3.20.20.140">
    <property type="entry name" value="Metal-dependent hydrolases"/>
    <property type="match status" value="1"/>
</dbReference>
<dbReference type="Proteomes" id="UP000284751">
    <property type="component" value="Unassembled WGS sequence"/>
</dbReference>
<evidence type="ECO:0000313" key="3">
    <source>
        <dbReference type="Proteomes" id="UP000284751"/>
    </source>
</evidence>
<dbReference type="GO" id="GO:0035312">
    <property type="term" value="F:5'-3' DNA exonuclease activity"/>
    <property type="evidence" value="ECO:0007669"/>
    <property type="project" value="TreeGrafter"/>
</dbReference>
<reference evidence="2 3" key="1">
    <citation type="submission" date="2018-08" db="EMBL/GenBank/DDBJ databases">
        <title>A genome reference for cultivated species of the human gut microbiota.</title>
        <authorList>
            <person name="Zou Y."/>
            <person name="Xue W."/>
            <person name="Luo G."/>
        </authorList>
    </citation>
    <scope>NUCLEOTIDE SEQUENCE [LARGE SCALE GENOMIC DNA]</scope>
    <source>
        <strain evidence="2 3">AF28-26</strain>
    </source>
</reference>
<sequence>MAADLHCHTKMSDGSASIDEVVLMAKKLGLKTIAVTDHDTFAGATRACVYGRRQGIEVIHGAEISCIDSVRGRKVHILCYLCQNPDRLEGVFKRTKERRQRAAALMLQKVMRQYPITPDMVSRRAQGSTNIYKQHIMHALLDAGYTNEIFGDLFRSLFHPREGSAYASVEYPEVTEIVPKIHEAGGLAVLAHPAVYDSYDVMEELLPLGLDGVEVWHPRNHPDDPERLSGFCREHGLIMTGGTDFHGLYTKKPNPLGTCTTGDDQVELMKKRCEKYRKQTPRADKQ</sequence>
<proteinExistence type="predicted"/>
<comment type="caution">
    <text evidence="2">The sequence shown here is derived from an EMBL/GenBank/DDBJ whole genome shotgun (WGS) entry which is preliminary data.</text>
</comment>
<dbReference type="PANTHER" id="PTHR42924:SF3">
    <property type="entry name" value="POLYMERASE_HISTIDINOL PHOSPHATASE N-TERMINAL DOMAIN-CONTAINING PROTEIN"/>
    <property type="match status" value="1"/>
</dbReference>
<dbReference type="SMART" id="SM00481">
    <property type="entry name" value="POLIIIAc"/>
    <property type="match status" value="1"/>
</dbReference>
<dbReference type="CDD" id="cd07438">
    <property type="entry name" value="PHP_HisPPase_AMP"/>
    <property type="match status" value="1"/>
</dbReference>
<accession>A0A412AVV0</accession>
<evidence type="ECO:0000259" key="1">
    <source>
        <dbReference type="SMART" id="SM00481"/>
    </source>
</evidence>
<dbReference type="InterPro" id="IPR003141">
    <property type="entry name" value="Pol/His_phosphatase_N"/>
</dbReference>
<dbReference type="PANTHER" id="PTHR42924">
    <property type="entry name" value="EXONUCLEASE"/>
    <property type="match status" value="1"/>
</dbReference>
<protein>
    <submittedName>
        <fullName evidence="2">PHP domain-containing protein</fullName>
    </submittedName>
</protein>
<dbReference type="InterPro" id="IPR004013">
    <property type="entry name" value="PHP_dom"/>
</dbReference>
<dbReference type="InterPro" id="IPR016195">
    <property type="entry name" value="Pol/histidinol_Pase-like"/>
</dbReference>
<dbReference type="Pfam" id="PF02811">
    <property type="entry name" value="PHP"/>
    <property type="match status" value="1"/>
</dbReference>